<evidence type="ECO:0000259" key="6">
    <source>
        <dbReference type="Pfam" id="PF07992"/>
    </source>
</evidence>
<comment type="similarity">
    <text evidence="1">Belongs to the NADH dehydrogenase family.</text>
</comment>
<sequence>MTVSARRGHERVVIVGAGFAGYHAARTLARLAGHAVEVILINPTDHFLYLPLLPEVTAGILEPRRVAVPLVGTCPSVRPLLGTVEAVDIAAHQLTYLAPNGAYQSLGYDRLVLAVGSVNKLLPIPGIAEYAYGFRSMAEAVYLRDALLRDIELAEATDDPAERTARCTFVVVGAGYTGTEVAANGQLLTNEAARRCPGLAGQPIRWLLVDIAARPLPELDQRLSKTAHKVLSRRGMEIRPHTTVVEASHEGVRLSGGEFVPTRTLIWCVGVRPDPLIEALGLPTIKGRLVVDAYLNVPGHPEIWACGDAAAVPDLTRPGQITAMTAQHAQRQGITAAHNIAATYGHGRRRSYEHQDLGFVVDLGGVQAAAQVLGLPLSGIPAKVVTRGYHLAAVPSNRLRICSDWTLDALLSRQLVQLGMVPASAVRLAATAEVRAPPPQAPHTA</sequence>
<dbReference type="InterPro" id="IPR036188">
    <property type="entry name" value="FAD/NAD-bd_sf"/>
</dbReference>
<evidence type="ECO:0000313" key="7">
    <source>
        <dbReference type="EMBL" id="GAA4507609.1"/>
    </source>
</evidence>
<dbReference type="Gene3D" id="3.50.50.100">
    <property type="match status" value="1"/>
</dbReference>
<reference evidence="8" key="1">
    <citation type="journal article" date="2019" name="Int. J. Syst. Evol. Microbiol.">
        <title>The Global Catalogue of Microorganisms (GCM) 10K type strain sequencing project: providing services to taxonomists for standard genome sequencing and annotation.</title>
        <authorList>
            <consortium name="The Broad Institute Genomics Platform"/>
            <consortium name="The Broad Institute Genome Sequencing Center for Infectious Disease"/>
            <person name="Wu L."/>
            <person name="Ma J."/>
        </authorList>
    </citation>
    <scope>NUCLEOTIDE SEQUENCE [LARGE SCALE GENOMIC DNA]</scope>
    <source>
        <strain evidence="8">JCM 17933</strain>
    </source>
</reference>
<evidence type="ECO:0000313" key="8">
    <source>
        <dbReference type="Proteomes" id="UP001500503"/>
    </source>
</evidence>
<dbReference type="InterPro" id="IPR023753">
    <property type="entry name" value="FAD/NAD-binding_dom"/>
</dbReference>
<dbReference type="PRINTS" id="PR00368">
    <property type="entry name" value="FADPNR"/>
</dbReference>
<evidence type="ECO:0000256" key="3">
    <source>
        <dbReference type="ARBA" id="ARBA00022827"/>
    </source>
</evidence>
<dbReference type="EMBL" id="BAABHF010000041">
    <property type="protein sequence ID" value="GAA4507609.1"/>
    <property type="molecule type" value="Genomic_DNA"/>
</dbReference>
<dbReference type="RefSeq" id="WP_345470565.1">
    <property type="nucleotide sequence ID" value="NZ_BAABHF010000041.1"/>
</dbReference>
<evidence type="ECO:0000256" key="4">
    <source>
        <dbReference type="ARBA" id="ARBA00023002"/>
    </source>
</evidence>
<comment type="caution">
    <text evidence="7">The sequence shown here is derived from an EMBL/GenBank/DDBJ whole genome shotgun (WGS) entry which is preliminary data.</text>
</comment>
<proteinExistence type="inferred from homology"/>
<evidence type="ECO:0000256" key="5">
    <source>
        <dbReference type="ARBA" id="ARBA00023027"/>
    </source>
</evidence>
<name>A0ABP8QQV8_9ACTN</name>
<feature type="domain" description="FAD/NAD(P)-binding" evidence="6">
    <location>
        <begin position="11"/>
        <end position="333"/>
    </location>
</feature>
<organism evidence="7 8">
    <name type="scientific">Actinoallomurus oryzae</name>
    <dbReference type="NCBI Taxonomy" id="502180"/>
    <lineage>
        <taxon>Bacteria</taxon>
        <taxon>Bacillati</taxon>
        <taxon>Actinomycetota</taxon>
        <taxon>Actinomycetes</taxon>
        <taxon>Streptosporangiales</taxon>
        <taxon>Thermomonosporaceae</taxon>
        <taxon>Actinoallomurus</taxon>
    </lineage>
</organism>
<evidence type="ECO:0000256" key="1">
    <source>
        <dbReference type="ARBA" id="ARBA00005272"/>
    </source>
</evidence>
<dbReference type="Pfam" id="PF07992">
    <property type="entry name" value="Pyr_redox_2"/>
    <property type="match status" value="1"/>
</dbReference>
<keyword evidence="4" id="KW-0560">Oxidoreductase</keyword>
<protein>
    <recommendedName>
        <fullName evidence="6">FAD/NAD(P)-binding domain-containing protein</fullName>
    </recommendedName>
</protein>
<keyword evidence="2" id="KW-0285">Flavoprotein</keyword>
<keyword evidence="5" id="KW-0520">NAD</keyword>
<dbReference type="PANTHER" id="PTHR43706:SF45">
    <property type="entry name" value="NADH DEHYDROGENASE-LIKE PROTEIN RV1812C"/>
    <property type="match status" value="1"/>
</dbReference>
<keyword evidence="3" id="KW-0274">FAD</keyword>
<dbReference type="SUPFAM" id="SSF51905">
    <property type="entry name" value="FAD/NAD(P)-binding domain"/>
    <property type="match status" value="2"/>
</dbReference>
<gene>
    <name evidence="7" type="ORF">GCM10023191_066250</name>
</gene>
<evidence type="ECO:0000256" key="2">
    <source>
        <dbReference type="ARBA" id="ARBA00022630"/>
    </source>
</evidence>
<accession>A0ABP8QQV8</accession>
<dbReference type="InterPro" id="IPR045024">
    <property type="entry name" value="NDH-2"/>
</dbReference>
<dbReference type="PRINTS" id="PR00411">
    <property type="entry name" value="PNDRDTASEI"/>
</dbReference>
<dbReference type="PANTHER" id="PTHR43706">
    <property type="entry name" value="NADH DEHYDROGENASE"/>
    <property type="match status" value="1"/>
</dbReference>
<keyword evidence="8" id="KW-1185">Reference proteome</keyword>
<dbReference type="Proteomes" id="UP001500503">
    <property type="component" value="Unassembled WGS sequence"/>
</dbReference>